<accession>A0A9J5XXW6</accession>
<comment type="caution">
    <text evidence="1">The sequence shown here is derived from an EMBL/GenBank/DDBJ whole genome shotgun (WGS) entry which is preliminary data.</text>
</comment>
<proteinExistence type="predicted"/>
<protein>
    <submittedName>
        <fullName evidence="1">Uncharacterized protein</fullName>
    </submittedName>
</protein>
<dbReference type="EMBL" id="JACXVP010000008">
    <property type="protein sequence ID" value="KAG5591710.1"/>
    <property type="molecule type" value="Genomic_DNA"/>
</dbReference>
<gene>
    <name evidence="1" type="ORF">H5410_042224</name>
</gene>
<evidence type="ECO:0000313" key="1">
    <source>
        <dbReference type="EMBL" id="KAG5591710.1"/>
    </source>
</evidence>
<evidence type="ECO:0000313" key="2">
    <source>
        <dbReference type="Proteomes" id="UP000824120"/>
    </source>
</evidence>
<organism evidence="1 2">
    <name type="scientific">Solanum commersonii</name>
    <name type="common">Commerson's wild potato</name>
    <name type="synonym">Commerson's nightshade</name>
    <dbReference type="NCBI Taxonomy" id="4109"/>
    <lineage>
        <taxon>Eukaryota</taxon>
        <taxon>Viridiplantae</taxon>
        <taxon>Streptophyta</taxon>
        <taxon>Embryophyta</taxon>
        <taxon>Tracheophyta</taxon>
        <taxon>Spermatophyta</taxon>
        <taxon>Magnoliopsida</taxon>
        <taxon>eudicotyledons</taxon>
        <taxon>Gunneridae</taxon>
        <taxon>Pentapetalae</taxon>
        <taxon>asterids</taxon>
        <taxon>lamiids</taxon>
        <taxon>Solanales</taxon>
        <taxon>Solanaceae</taxon>
        <taxon>Solanoideae</taxon>
        <taxon>Solaneae</taxon>
        <taxon>Solanum</taxon>
    </lineage>
</organism>
<dbReference type="AlphaFoldDB" id="A0A9J5XXW6"/>
<keyword evidence="2" id="KW-1185">Reference proteome</keyword>
<reference evidence="1 2" key="1">
    <citation type="submission" date="2020-09" db="EMBL/GenBank/DDBJ databases">
        <title>De no assembly of potato wild relative species, Solanum commersonii.</title>
        <authorList>
            <person name="Cho K."/>
        </authorList>
    </citation>
    <scope>NUCLEOTIDE SEQUENCE [LARGE SCALE GENOMIC DNA]</scope>
    <source>
        <strain evidence="1">LZ3.2</strain>
        <tissue evidence="1">Leaf</tissue>
    </source>
</reference>
<name>A0A9J5XXW6_SOLCO</name>
<dbReference type="Proteomes" id="UP000824120">
    <property type="component" value="Chromosome 8"/>
</dbReference>
<sequence>MEPSWSRRANRPIFKVKRALEQANPHFLMIFVCYNLENGAPLFQRANRPILKVKRSPEHANSHFYQFLCAIDHGFLVIQTSDIFFVKHFHGRLFRHY</sequence>